<dbReference type="AlphaFoldDB" id="A0A1H2IS57"/>
<dbReference type="STRING" id="158898.SAMN04488548_1341391"/>
<evidence type="ECO:0008006" key="4">
    <source>
        <dbReference type="Google" id="ProtNLM"/>
    </source>
</evidence>
<reference evidence="2 3" key="1">
    <citation type="submission" date="2016-10" db="EMBL/GenBank/DDBJ databases">
        <authorList>
            <person name="de Groot N.N."/>
        </authorList>
    </citation>
    <scope>NUCLEOTIDE SEQUENCE [LARGE SCALE GENOMIC DNA]</scope>
    <source>
        <strain evidence="2 3">DSM 44215</strain>
    </source>
</reference>
<gene>
    <name evidence="2" type="ORF">SAMN04488548_1341391</name>
</gene>
<protein>
    <recommendedName>
        <fullName evidence="4">Ferredoxin</fullName>
    </recommendedName>
</protein>
<evidence type="ECO:0000256" key="1">
    <source>
        <dbReference type="SAM" id="MobiDB-lite"/>
    </source>
</evidence>
<name>A0A1H2IS57_9ACTN</name>
<sequence>MQPLVCRTCDARVSVAKYSPAHTSIQWTTEAKQSCHEMASASAVGNGNCGYVLRCAALDRSIDAAVRRGDIPMSTRSEPRVRPLSAGDVVAESPAAVPS</sequence>
<dbReference type="EMBL" id="FNLM01000034">
    <property type="protein sequence ID" value="SDU46851.1"/>
    <property type="molecule type" value="Genomic_DNA"/>
</dbReference>
<organism evidence="2 3">
    <name type="scientific">Gordonia westfalica</name>
    <dbReference type="NCBI Taxonomy" id="158898"/>
    <lineage>
        <taxon>Bacteria</taxon>
        <taxon>Bacillati</taxon>
        <taxon>Actinomycetota</taxon>
        <taxon>Actinomycetes</taxon>
        <taxon>Mycobacteriales</taxon>
        <taxon>Gordoniaceae</taxon>
        <taxon>Gordonia</taxon>
    </lineage>
</organism>
<feature type="region of interest" description="Disordered" evidence="1">
    <location>
        <begin position="74"/>
        <end position="99"/>
    </location>
</feature>
<proteinExistence type="predicted"/>
<evidence type="ECO:0000313" key="3">
    <source>
        <dbReference type="Proteomes" id="UP000183180"/>
    </source>
</evidence>
<accession>A0A1H2IS57</accession>
<evidence type="ECO:0000313" key="2">
    <source>
        <dbReference type="EMBL" id="SDU46851.1"/>
    </source>
</evidence>
<dbReference type="Proteomes" id="UP000183180">
    <property type="component" value="Unassembled WGS sequence"/>
</dbReference>